<keyword evidence="3 13" id="KW-0378">Hydrolase</keyword>
<dbReference type="CDD" id="cd17932">
    <property type="entry name" value="DEXQc_UvrD"/>
    <property type="match status" value="1"/>
</dbReference>
<keyword evidence="4 13" id="KW-0347">Helicase</keyword>
<evidence type="ECO:0000256" key="7">
    <source>
        <dbReference type="ARBA" id="ARBA00023235"/>
    </source>
</evidence>
<dbReference type="AlphaFoldDB" id="A0A160JFY2"/>
<evidence type="ECO:0000259" key="15">
    <source>
        <dbReference type="PROSITE" id="PS51198"/>
    </source>
</evidence>
<dbReference type="GO" id="GO:0009314">
    <property type="term" value="P:response to radiation"/>
    <property type="evidence" value="ECO:0007669"/>
    <property type="project" value="UniProtKB-ARBA"/>
</dbReference>
<evidence type="ECO:0000256" key="6">
    <source>
        <dbReference type="ARBA" id="ARBA00023125"/>
    </source>
</evidence>
<evidence type="ECO:0000259" key="16">
    <source>
        <dbReference type="PROSITE" id="PS51217"/>
    </source>
</evidence>
<feature type="domain" description="UvrD-like helicase C-terminal" evidence="16">
    <location>
        <begin position="316"/>
        <end position="583"/>
    </location>
</feature>
<feature type="region of interest" description="Disordered" evidence="14">
    <location>
        <begin position="1"/>
        <end position="21"/>
    </location>
</feature>
<evidence type="ECO:0000256" key="11">
    <source>
        <dbReference type="ARBA" id="ARBA00034923"/>
    </source>
</evidence>
<keyword evidence="2 13" id="KW-0547">Nucleotide-binding</keyword>
<dbReference type="RefSeq" id="WP_063634927.1">
    <property type="nucleotide sequence ID" value="NZ_CP015285.1"/>
</dbReference>
<dbReference type="OrthoDB" id="9806690at2"/>
<dbReference type="GO" id="GO:0005829">
    <property type="term" value="C:cytosol"/>
    <property type="evidence" value="ECO:0007669"/>
    <property type="project" value="TreeGrafter"/>
</dbReference>
<evidence type="ECO:0000256" key="8">
    <source>
        <dbReference type="ARBA" id="ARBA00025289"/>
    </source>
</evidence>
<evidence type="ECO:0000256" key="9">
    <source>
        <dbReference type="ARBA" id="ARBA00034617"/>
    </source>
</evidence>
<dbReference type="GO" id="GO:0005524">
    <property type="term" value="F:ATP binding"/>
    <property type="evidence" value="ECO:0007669"/>
    <property type="project" value="UniProtKB-UniRule"/>
</dbReference>
<evidence type="ECO:0000313" key="18">
    <source>
        <dbReference type="Proteomes" id="UP000077405"/>
    </source>
</evidence>
<dbReference type="FunFam" id="1.10.10.160:FF:000001">
    <property type="entry name" value="ATP-dependent DNA helicase"/>
    <property type="match status" value="1"/>
</dbReference>
<evidence type="ECO:0000256" key="10">
    <source>
        <dbReference type="ARBA" id="ARBA00034808"/>
    </source>
</evidence>
<keyword evidence="7" id="KW-0413">Isomerase</keyword>
<dbReference type="InterPro" id="IPR014017">
    <property type="entry name" value="DNA_helicase_UvrD-like_C"/>
</dbReference>
<dbReference type="Pfam" id="PF13361">
    <property type="entry name" value="UvrD_C"/>
    <property type="match status" value="1"/>
</dbReference>
<dbReference type="PROSITE" id="PS51198">
    <property type="entry name" value="UVRD_HELICASE_ATP_BIND"/>
    <property type="match status" value="1"/>
</dbReference>
<dbReference type="CDD" id="cd18807">
    <property type="entry name" value="SF1_C_UvrD"/>
    <property type="match status" value="1"/>
</dbReference>
<dbReference type="Gene3D" id="1.10.10.160">
    <property type="match status" value="1"/>
</dbReference>
<organism evidence="17 18">
    <name type="scientific">Azospirillum humicireducens</name>
    <dbReference type="NCBI Taxonomy" id="1226968"/>
    <lineage>
        <taxon>Bacteria</taxon>
        <taxon>Pseudomonadati</taxon>
        <taxon>Pseudomonadota</taxon>
        <taxon>Alphaproteobacteria</taxon>
        <taxon>Rhodospirillales</taxon>
        <taxon>Azospirillaceae</taxon>
        <taxon>Azospirillum</taxon>
    </lineage>
</organism>
<dbReference type="PROSITE" id="PS51217">
    <property type="entry name" value="UVRD_HELICASE_CTER"/>
    <property type="match status" value="1"/>
</dbReference>
<protein>
    <recommendedName>
        <fullName evidence="10">DNA 3'-5' helicase</fullName>
        <ecNumber evidence="10">5.6.2.4</ecNumber>
    </recommendedName>
    <alternativeName>
        <fullName evidence="11">DNA 3'-5' helicase II</fullName>
    </alternativeName>
</protein>
<dbReference type="FunFam" id="1.10.486.10:FF:000003">
    <property type="entry name" value="ATP-dependent DNA helicase"/>
    <property type="match status" value="1"/>
</dbReference>
<evidence type="ECO:0000256" key="13">
    <source>
        <dbReference type="PROSITE-ProRule" id="PRU00560"/>
    </source>
</evidence>
<evidence type="ECO:0000313" key="17">
    <source>
        <dbReference type="EMBL" id="ANC91843.1"/>
    </source>
</evidence>
<keyword evidence="5 13" id="KW-0067">ATP-binding</keyword>
<dbReference type="InterPro" id="IPR014016">
    <property type="entry name" value="UvrD-like_ATP-bd"/>
</dbReference>
<name>A0A160JFY2_9PROT</name>
<dbReference type="InterPro" id="IPR000212">
    <property type="entry name" value="DNA_helicase_UvrD/REP"/>
</dbReference>
<dbReference type="GO" id="GO:0000725">
    <property type="term" value="P:recombinational repair"/>
    <property type="evidence" value="ECO:0007669"/>
    <property type="project" value="TreeGrafter"/>
</dbReference>
<comment type="catalytic activity">
    <reaction evidence="12">
        <text>ATP + H2O = ADP + phosphate + H(+)</text>
        <dbReference type="Rhea" id="RHEA:13065"/>
        <dbReference type="ChEBI" id="CHEBI:15377"/>
        <dbReference type="ChEBI" id="CHEBI:15378"/>
        <dbReference type="ChEBI" id="CHEBI:30616"/>
        <dbReference type="ChEBI" id="CHEBI:43474"/>
        <dbReference type="ChEBI" id="CHEBI:456216"/>
        <dbReference type="EC" id="5.6.2.4"/>
    </reaction>
</comment>
<dbReference type="PANTHER" id="PTHR11070:SF2">
    <property type="entry name" value="ATP-DEPENDENT DNA HELICASE SRS2"/>
    <property type="match status" value="1"/>
</dbReference>
<feature type="binding site" evidence="13">
    <location>
        <begin position="56"/>
        <end position="63"/>
    </location>
    <ligand>
        <name>ATP</name>
        <dbReference type="ChEBI" id="CHEBI:30616"/>
    </ligand>
</feature>
<comment type="function">
    <text evidence="8">Has both ATPase and helicase activities. Unwinds DNA duplexes with 3' to 5' polarity with respect to the bound strand and initiates unwinding most effectively when a single-stranded region is present. Involved in the post-incision events of nucleotide excision repair and methyl-directed mismatch repair.</text>
</comment>
<dbReference type="Gene3D" id="3.40.50.300">
    <property type="entry name" value="P-loop containing nucleotide triphosphate hydrolases"/>
    <property type="match status" value="2"/>
</dbReference>
<dbReference type="SUPFAM" id="SSF52540">
    <property type="entry name" value="P-loop containing nucleoside triphosphate hydrolases"/>
    <property type="match status" value="1"/>
</dbReference>
<dbReference type="EC" id="5.6.2.4" evidence="10"/>
<reference evidence="17 18" key="1">
    <citation type="journal article" date="2013" name="Int. J. Syst. Evol. Microbiol.">
        <title>Azospirillum humicireducens sp. nov., a nitrogen-fixing bacterium isolated from a microbial fuel cell.</title>
        <authorList>
            <person name="Zhou S."/>
            <person name="Han L."/>
            <person name="Wang Y."/>
            <person name="Yang G."/>
            <person name="Zhuang L."/>
            <person name="Hu P."/>
        </authorList>
    </citation>
    <scope>NUCLEOTIDE SEQUENCE [LARGE SCALE GENOMIC DNA]</scope>
    <source>
        <strain evidence="17 18">SgZ-5</strain>
    </source>
</reference>
<dbReference type="EMBL" id="CP015285">
    <property type="protein sequence ID" value="ANC91843.1"/>
    <property type="molecule type" value="Genomic_DNA"/>
</dbReference>
<dbReference type="InterPro" id="IPR027417">
    <property type="entry name" value="P-loop_NTPase"/>
</dbReference>
<dbReference type="Gene3D" id="1.10.486.10">
    <property type="entry name" value="PCRA, domain 4"/>
    <property type="match status" value="1"/>
</dbReference>
<evidence type="ECO:0000256" key="1">
    <source>
        <dbReference type="ARBA" id="ARBA00009922"/>
    </source>
</evidence>
<proteinExistence type="inferred from homology"/>
<sequence length="780" mass="85842">MSDAYDDDPLSHAAPPAAGPATGFPSAAQRFAYLDGLNPTQRAAVEALDGPVLVLAGAGTGKTRVLTTRLAHLLMTRRAAAFQVLAVTFTNKAAREMRERVAHLVGIEPEGWWLGTFHALAARILRRHAELVGLKSNFTILDTDDQVRLIKQLLAAENIDSKKWPPRQVLGAIERWKDRGLTPDRLGDADGGDVAGGRVVAIYRAYQDRLRTLNACDFGDLLLHNLAIFQNHPDVLAEYHRKFKYLLVDEYQDTNVAQYLWLRILSQAHKNICCVGDEDQSIYAWRGAEIGNILRFETDFPGATIIKLEQNYRSTGHILAAASGLIANNQGRLGKTLWTEADGGEPVKVKAVWDGEEEARWVGEEIETLQRKGTSLAQIAVLVRAGFQTREFEERFITLGLPYKVLGGPRFYERQEIRDAMAYFRVVNSGDDDLAFERIVNLPKRGVGPAAMQTLYTAARAQGISLTEAGWALTETDELKPKLRATLRGLLQDFFRWRTLMATVPHTELARTILDESGYTRMWQEDKTPEAPGRLENLKELITAMAEFENLPGFLEHVALVMENAEAAGIEQVTVMTLHGAKGLEFDHVFLPGWEEGVFPNQRALDETGIAGLEEERRLAYVGLTRARRRAYVSHAANRRLYGNWVSALPSRFVEEIPQDNVEAEAANGLFAGSGGRGSFGGGFGGGSGGYGGGAGGFQFRGSTRQAPAPKTITLDQGAYAVAPRPRPDAPFAKGARVFHQKFGYGTVITVAEDKLEIDFDHSGTKKVMDSFVVPAEKAG</sequence>
<comment type="similarity">
    <text evidence="1">Belongs to the helicase family. UvrD subfamily.</text>
</comment>
<evidence type="ECO:0000256" key="4">
    <source>
        <dbReference type="ARBA" id="ARBA00022806"/>
    </source>
</evidence>
<dbReference type="GO" id="GO:0033202">
    <property type="term" value="C:DNA helicase complex"/>
    <property type="evidence" value="ECO:0007669"/>
    <property type="project" value="TreeGrafter"/>
</dbReference>
<accession>A0A160JFY2</accession>
<dbReference type="GO" id="GO:0016887">
    <property type="term" value="F:ATP hydrolysis activity"/>
    <property type="evidence" value="ECO:0007669"/>
    <property type="project" value="RHEA"/>
</dbReference>
<dbReference type="GO" id="GO:0043138">
    <property type="term" value="F:3'-5' DNA helicase activity"/>
    <property type="evidence" value="ECO:0007669"/>
    <property type="project" value="UniProtKB-EC"/>
</dbReference>
<dbReference type="KEGG" id="ahu:A6A40_07930"/>
<dbReference type="Pfam" id="PF00580">
    <property type="entry name" value="UvrD-helicase"/>
    <property type="match status" value="1"/>
</dbReference>
<evidence type="ECO:0000256" key="14">
    <source>
        <dbReference type="SAM" id="MobiDB-lite"/>
    </source>
</evidence>
<keyword evidence="18" id="KW-1185">Reference proteome</keyword>
<dbReference type="FunFam" id="3.40.50.300:FF:001890">
    <property type="entry name" value="DNA helicase"/>
    <property type="match status" value="1"/>
</dbReference>
<dbReference type="InterPro" id="IPR013986">
    <property type="entry name" value="DExx_box_DNA_helicase_dom_sf"/>
</dbReference>
<dbReference type="GO" id="GO:0003677">
    <property type="term" value="F:DNA binding"/>
    <property type="evidence" value="ECO:0007669"/>
    <property type="project" value="UniProtKB-KW"/>
</dbReference>
<keyword evidence="6" id="KW-0238">DNA-binding</keyword>
<comment type="catalytic activity">
    <reaction evidence="9">
        <text>Couples ATP hydrolysis with the unwinding of duplex DNA by translocating in the 3'-5' direction.</text>
        <dbReference type="EC" id="5.6.2.4"/>
    </reaction>
</comment>
<dbReference type="Proteomes" id="UP000077405">
    <property type="component" value="Chromosome"/>
</dbReference>
<gene>
    <name evidence="17" type="ORF">A6A40_07930</name>
</gene>
<evidence type="ECO:0000256" key="3">
    <source>
        <dbReference type="ARBA" id="ARBA00022801"/>
    </source>
</evidence>
<evidence type="ECO:0000256" key="5">
    <source>
        <dbReference type="ARBA" id="ARBA00022840"/>
    </source>
</evidence>
<feature type="domain" description="UvrD-like helicase ATP-binding" evidence="15">
    <location>
        <begin position="35"/>
        <end position="315"/>
    </location>
</feature>
<dbReference type="PANTHER" id="PTHR11070">
    <property type="entry name" value="UVRD / RECB / PCRA DNA HELICASE FAMILY MEMBER"/>
    <property type="match status" value="1"/>
</dbReference>
<evidence type="ECO:0000256" key="2">
    <source>
        <dbReference type="ARBA" id="ARBA00022741"/>
    </source>
</evidence>
<dbReference type="STRING" id="1226968.A6A40_07930"/>
<evidence type="ECO:0000256" key="12">
    <source>
        <dbReference type="ARBA" id="ARBA00048988"/>
    </source>
</evidence>